<name>A0AAU9XR09_9CNID</name>
<dbReference type="GO" id="GO:0004930">
    <property type="term" value="F:G protein-coupled receptor activity"/>
    <property type="evidence" value="ECO:0007669"/>
    <property type="project" value="InterPro"/>
</dbReference>
<dbReference type="InterPro" id="IPR000276">
    <property type="entry name" value="GPCR_Rhodpsn"/>
</dbReference>
<dbReference type="PANTHER" id="PTHR22750">
    <property type="entry name" value="G-PROTEIN COUPLED RECEPTOR"/>
    <property type="match status" value="1"/>
</dbReference>
<feature type="transmembrane region" description="Helical" evidence="6">
    <location>
        <begin position="39"/>
        <end position="57"/>
    </location>
</feature>
<reference evidence="8 9" key="1">
    <citation type="submission" date="2022-05" db="EMBL/GenBank/DDBJ databases">
        <authorList>
            <consortium name="Genoscope - CEA"/>
            <person name="William W."/>
        </authorList>
    </citation>
    <scope>NUCLEOTIDE SEQUENCE [LARGE SCALE GENOMIC DNA]</scope>
</reference>
<organism evidence="8 9">
    <name type="scientific">Pocillopora meandrina</name>
    <dbReference type="NCBI Taxonomy" id="46732"/>
    <lineage>
        <taxon>Eukaryota</taxon>
        <taxon>Metazoa</taxon>
        <taxon>Cnidaria</taxon>
        <taxon>Anthozoa</taxon>
        <taxon>Hexacorallia</taxon>
        <taxon>Scleractinia</taxon>
        <taxon>Astrocoeniina</taxon>
        <taxon>Pocilloporidae</taxon>
        <taxon>Pocillopora</taxon>
    </lineage>
</organism>
<dbReference type="PRINTS" id="PR00237">
    <property type="entry name" value="GPCRRHODOPSN"/>
</dbReference>
<keyword evidence="4 6" id="KW-1133">Transmembrane helix</keyword>
<feature type="transmembrane region" description="Helical" evidence="6">
    <location>
        <begin position="100"/>
        <end position="126"/>
    </location>
</feature>
<gene>
    <name evidence="8" type="ORF">PMEA_00027883</name>
</gene>
<evidence type="ECO:0000256" key="5">
    <source>
        <dbReference type="ARBA" id="ARBA00023136"/>
    </source>
</evidence>
<evidence type="ECO:0000256" key="6">
    <source>
        <dbReference type="SAM" id="Phobius"/>
    </source>
</evidence>
<comment type="subcellular location">
    <subcellularLocation>
        <location evidence="1">Cell membrane</location>
        <topology evidence="1">Multi-pass membrane protein</topology>
    </subcellularLocation>
</comment>
<dbReference type="PROSITE" id="PS50262">
    <property type="entry name" value="G_PROTEIN_RECEP_F1_2"/>
    <property type="match status" value="1"/>
</dbReference>
<keyword evidence="9" id="KW-1185">Reference proteome</keyword>
<feature type="transmembrane region" description="Helical" evidence="6">
    <location>
        <begin position="69"/>
        <end position="94"/>
    </location>
</feature>
<dbReference type="Gene3D" id="1.20.1070.10">
    <property type="entry name" value="Rhodopsin 7-helix transmembrane proteins"/>
    <property type="match status" value="2"/>
</dbReference>
<evidence type="ECO:0000256" key="3">
    <source>
        <dbReference type="ARBA" id="ARBA00022692"/>
    </source>
</evidence>
<dbReference type="InterPro" id="IPR017452">
    <property type="entry name" value="GPCR_Rhodpsn_7TM"/>
</dbReference>
<feature type="transmembrane region" description="Helical" evidence="6">
    <location>
        <begin position="234"/>
        <end position="254"/>
    </location>
</feature>
<dbReference type="Proteomes" id="UP001159428">
    <property type="component" value="Unassembled WGS sequence"/>
</dbReference>
<comment type="caution">
    <text evidence="8">The sequence shown here is derived from an EMBL/GenBank/DDBJ whole genome shotgun (WGS) entry which is preliminary data.</text>
</comment>
<feature type="transmembrane region" description="Helical" evidence="6">
    <location>
        <begin position="147"/>
        <end position="165"/>
    </location>
</feature>
<keyword evidence="3 6" id="KW-0812">Transmembrane</keyword>
<feature type="transmembrane region" description="Helical" evidence="6">
    <location>
        <begin position="266"/>
        <end position="288"/>
    </location>
</feature>
<evidence type="ECO:0000256" key="4">
    <source>
        <dbReference type="ARBA" id="ARBA00022989"/>
    </source>
</evidence>
<evidence type="ECO:0000313" key="8">
    <source>
        <dbReference type="EMBL" id="CAH3155222.1"/>
    </source>
</evidence>
<keyword evidence="2" id="KW-1003">Cell membrane</keyword>
<dbReference type="SUPFAM" id="SSF81321">
    <property type="entry name" value="Family A G protein-coupled receptor-like"/>
    <property type="match status" value="1"/>
</dbReference>
<feature type="transmembrane region" description="Helical" evidence="6">
    <location>
        <begin position="7"/>
        <end position="27"/>
    </location>
</feature>
<keyword evidence="5 6" id="KW-0472">Membrane</keyword>
<evidence type="ECO:0000256" key="1">
    <source>
        <dbReference type="ARBA" id="ARBA00004651"/>
    </source>
</evidence>
<proteinExistence type="predicted"/>
<dbReference type="CDD" id="cd00637">
    <property type="entry name" value="7tm_classA_rhodopsin-like"/>
    <property type="match status" value="1"/>
</dbReference>
<sequence length="305" mass="34125">MSKNWLILLAKVNMLTITAISVDRLLALTLELSYRQVKGVLVICLVLRNCLVILALLKTTSLHPPSKVFLGSLALTDLCASVVSQPLYVMILLLRGELFLYLKIITSVSLTLFGVASLQTVTAISVDRLLALKMMLRYKQAVTLKRTCFTVVIFWLVSVIISIMVANYITIFHVICAVLLLCMVTSTFCYARIYNILRHHQNQIQVIHVQAAPFSQGSSPLIAISRYKKTVSSAIWVQGAFLACYSPYLFAIIFKLTGTAIPSFCFFRELSLSLVLLNSSLNPFIYCWKIDGVRKAAKDVIKSWC</sequence>
<feature type="transmembrane region" description="Helical" evidence="6">
    <location>
        <begin position="171"/>
        <end position="191"/>
    </location>
</feature>
<evidence type="ECO:0000259" key="7">
    <source>
        <dbReference type="PROSITE" id="PS50262"/>
    </source>
</evidence>
<accession>A0AAU9XR09</accession>
<evidence type="ECO:0000256" key="2">
    <source>
        <dbReference type="ARBA" id="ARBA00022475"/>
    </source>
</evidence>
<dbReference type="AlphaFoldDB" id="A0AAU9XR09"/>
<evidence type="ECO:0000313" key="9">
    <source>
        <dbReference type="Proteomes" id="UP001159428"/>
    </source>
</evidence>
<dbReference type="GO" id="GO:0005886">
    <property type="term" value="C:plasma membrane"/>
    <property type="evidence" value="ECO:0007669"/>
    <property type="project" value="UniProtKB-SubCell"/>
</dbReference>
<dbReference type="Pfam" id="PF00001">
    <property type="entry name" value="7tm_1"/>
    <property type="match status" value="2"/>
</dbReference>
<dbReference type="EMBL" id="CALNXJ010000057">
    <property type="protein sequence ID" value="CAH3155222.1"/>
    <property type="molecule type" value="Genomic_DNA"/>
</dbReference>
<feature type="domain" description="G-protein coupled receptors family 1 profile" evidence="7">
    <location>
        <begin position="48"/>
        <end position="286"/>
    </location>
</feature>
<protein>
    <recommendedName>
        <fullName evidence="7">G-protein coupled receptors family 1 profile domain-containing protein</fullName>
    </recommendedName>
</protein>